<evidence type="ECO:0000256" key="6">
    <source>
        <dbReference type="ARBA" id="ARBA00023136"/>
    </source>
</evidence>
<evidence type="ECO:0000256" key="5">
    <source>
        <dbReference type="ARBA" id="ARBA00022989"/>
    </source>
</evidence>
<dbReference type="InterPro" id="IPR049829">
    <property type="entry name" value="MptA/B-like"/>
</dbReference>
<sequence length="549" mass="58841">MPPVRLPATPVPRRVGAAAARPWLTALLDVRDALAGAWAVAAVRRGLLGTALITVGSLTPGYLPAANPVHAVPGVSFLQTSLGTALGTALLMVGVGLLLDAWFATRPSRHPGLSYPAVVALWSVPFLLAPPVFSADAYAYAAEGWLIHNGLNPYEVGVGSLPGAFADQTVMVWRWTPAPYGPLDLQLNHLVVDLFGHHPYWAVVGMRVPVLLSVAVMLHLLPRIAARIGVEPRLVLWLGLVNPLVLVHFVGGIHNDALMMALVVVALWLALQGRLLLPVVLVAASAAIKLPGIFAVLAVAVLSDPVLSRSSSLSLARLRPELALTDQRARILRTVRRGLVASVVVVAVFLLINLATGLGFGWIAGMNVPGMVTTMSPSTMLGEVFSQFFYSLGLYDLSWTSVRVVRTLFMVTCVALIGWLAVTLAHRRPITSLAWSLLAVALCGPALHGWYLSWSGVLLGLTRPSRRMLRGAVWVSAGLLGYIAMNVAWKNEATLIGVVALGLIAWRVWIFDRTSLAELGGTEPGWHLLVPRLRAPRVAEAVRRSSLTR</sequence>
<keyword evidence="10" id="KW-1185">Reference proteome</keyword>
<dbReference type="NCBIfam" id="NF038066">
    <property type="entry name" value="MptB"/>
    <property type="match status" value="1"/>
</dbReference>
<dbReference type="Proteomes" id="UP000435304">
    <property type="component" value="Unassembled WGS sequence"/>
</dbReference>
<dbReference type="EMBL" id="WPCU01000004">
    <property type="protein sequence ID" value="MVA75552.1"/>
    <property type="molecule type" value="Genomic_DNA"/>
</dbReference>
<dbReference type="GO" id="GO:0016020">
    <property type="term" value="C:membrane"/>
    <property type="evidence" value="ECO:0007669"/>
    <property type="project" value="UniProtKB-SubCell"/>
</dbReference>
<comment type="caution">
    <text evidence="9">The sequence shown here is derived from an EMBL/GenBank/DDBJ whole genome shotgun (WGS) entry which is preliminary data.</text>
</comment>
<dbReference type="AlphaFoldDB" id="A0A6A9UV99"/>
<reference evidence="9 10" key="1">
    <citation type="submission" date="2019-12" db="EMBL/GenBank/DDBJ databases">
        <title>Auraticoccus cholistani sp. nov., an actinomycete isolated from soil of Cholistan desert.</title>
        <authorList>
            <person name="Cheema M.T."/>
        </authorList>
    </citation>
    <scope>NUCLEOTIDE SEQUENCE [LARGE SCALE GENOMIC DNA]</scope>
    <source>
        <strain evidence="9 10">F435</strain>
    </source>
</reference>
<feature type="transmembrane region" description="Helical" evidence="8">
    <location>
        <begin position="471"/>
        <end position="489"/>
    </location>
</feature>
<comment type="similarity">
    <text evidence="7">Belongs to the MptA/B family.</text>
</comment>
<feature type="transmembrane region" description="Helical" evidence="8">
    <location>
        <begin position="234"/>
        <end position="255"/>
    </location>
</feature>
<comment type="subcellular location">
    <subcellularLocation>
        <location evidence="1">Membrane</location>
        <topology evidence="1">Multi-pass membrane protein</topology>
    </subcellularLocation>
</comment>
<feature type="transmembrane region" description="Helical" evidence="8">
    <location>
        <begin position="432"/>
        <end position="459"/>
    </location>
</feature>
<keyword evidence="3" id="KW-0808">Transferase</keyword>
<evidence type="ECO:0000256" key="8">
    <source>
        <dbReference type="SAM" id="Phobius"/>
    </source>
</evidence>
<feature type="transmembrane region" description="Helical" evidence="8">
    <location>
        <begin position="275"/>
        <end position="302"/>
    </location>
</feature>
<dbReference type="Pfam" id="PF26314">
    <property type="entry name" value="MptA_B_family"/>
    <property type="match status" value="1"/>
</dbReference>
<feature type="transmembrane region" description="Helical" evidence="8">
    <location>
        <begin position="338"/>
        <end position="363"/>
    </location>
</feature>
<evidence type="ECO:0000313" key="9">
    <source>
        <dbReference type="EMBL" id="MVA75552.1"/>
    </source>
</evidence>
<evidence type="ECO:0000256" key="1">
    <source>
        <dbReference type="ARBA" id="ARBA00004141"/>
    </source>
</evidence>
<evidence type="ECO:0000256" key="7">
    <source>
        <dbReference type="ARBA" id="ARBA00043987"/>
    </source>
</evidence>
<feature type="transmembrane region" description="Helical" evidence="8">
    <location>
        <begin position="115"/>
        <end position="133"/>
    </location>
</feature>
<evidence type="ECO:0008006" key="11">
    <source>
        <dbReference type="Google" id="ProtNLM"/>
    </source>
</evidence>
<evidence type="ECO:0000256" key="3">
    <source>
        <dbReference type="ARBA" id="ARBA00022679"/>
    </source>
</evidence>
<gene>
    <name evidence="9" type="ORF">GC722_05850</name>
</gene>
<name>A0A6A9UV99_9ACTN</name>
<proteinExistence type="inferred from homology"/>
<feature type="transmembrane region" description="Helical" evidence="8">
    <location>
        <begin position="495"/>
        <end position="511"/>
    </location>
</feature>
<keyword evidence="2" id="KW-0328">Glycosyltransferase</keyword>
<feature type="transmembrane region" description="Helical" evidence="8">
    <location>
        <begin position="200"/>
        <end position="222"/>
    </location>
</feature>
<evidence type="ECO:0000313" key="10">
    <source>
        <dbReference type="Proteomes" id="UP000435304"/>
    </source>
</evidence>
<evidence type="ECO:0000256" key="2">
    <source>
        <dbReference type="ARBA" id="ARBA00022676"/>
    </source>
</evidence>
<keyword evidence="6 8" id="KW-0472">Membrane</keyword>
<dbReference type="RefSeq" id="WP_156608676.1">
    <property type="nucleotide sequence ID" value="NZ_WPCU01000004.1"/>
</dbReference>
<organism evidence="9 10">
    <name type="scientific">Auraticoccus cholistanensis</name>
    <dbReference type="NCBI Taxonomy" id="2656650"/>
    <lineage>
        <taxon>Bacteria</taxon>
        <taxon>Bacillati</taxon>
        <taxon>Actinomycetota</taxon>
        <taxon>Actinomycetes</taxon>
        <taxon>Propionibacteriales</taxon>
        <taxon>Propionibacteriaceae</taxon>
        <taxon>Auraticoccus</taxon>
    </lineage>
</organism>
<dbReference type="GO" id="GO:0016757">
    <property type="term" value="F:glycosyltransferase activity"/>
    <property type="evidence" value="ECO:0007669"/>
    <property type="project" value="UniProtKB-KW"/>
</dbReference>
<feature type="transmembrane region" description="Helical" evidence="8">
    <location>
        <begin position="407"/>
        <end position="426"/>
    </location>
</feature>
<accession>A0A6A9UV99</accession>
<evidence type="ECO:0000256" key="4">
    <source>
        <dbReference type="ARBA" id="ARBA00022692"/>
    </source>
</evidence>
<protein>
    <recommendedName>
        <fullName evidence="11">DUF2029 domain-containing protein</fullName>
    </recommendedName>
</protein>
<keyword evidence="4 8" id="KW-0812">Transmembrane</keyword>
<keyword evidence="5 8" id="KW-1133">Transmembrane helix</keyword>
<feature type="transmembrane region" description="Helical" evidence="8">
    <location>
        <begin position="82"/>
        <end position="103"/>
    </location>
</feature>